<dbReference type="Pfam" id="PF13560">
    <property type="entry name" value="HTH_31"/>
    <property type="match status" value="1"/>
</dbReference>
<dbReference type="AlphaFoldDB" id="B4VW52"/>
<dbReference type="PROSITE" id="PS50943">
    <property type="entry name" value="HTH_CROC1"/>
    <property type="match status" value="1"/>
</dbReference>
<protein>
    <recommendedName>
        <fullName evidence="1">HTH cro/C1-type domain-containing protein</fullName>
    </recommendedName>
</protein>
<accession>B4VW52</accession>
<dbReference type="GO" id="GO:0003677">
    <property type="term" value="F:DNA binding"/>
    <property type="evidence" value="ECO:0007669"/>
    <property type="project" value="InterPro"/>
</dbReference>
<dbReference type="OrthoDB" id="465980at2"/>
<evidence type="ECO:0000313" key="3">
    <source>
        <dbReference type="Proteomes" id="UP000003835"/>
    </source>
</evidence>
<dbReference type="InterPro" id="IPR001387">
    <property type="entry name" value="Cro/C1-type_HTH"/>
</dbReference>
<dbReference type="eggNOG" id="COG1476">
    <property type="taxonomic scope" value="Bacteria"/>
</dbReference>
<feature type="domain" description="HTH cro/C1-type" evidence="1">
    <location>
        <begin position="10"/>
        <end position="66"/>
    </location>
</feature>
<dbReference type="CDD" id="cd00093">
    <property type="entry name" value="HTH_XRE"/>
    <property type="match status" value="1"/>
</dbReference>
<organism evidence="2 3">
    <name type="scientific">Coleofasciculus chthonoplastes PCC 7420</name>
    <dbReference type="NCBI Taxonomy" id="118168"/>
    <lineage>
        <taxon>Bacteria</taxon>
        <taxon>Bacillati</taxon>
        <taxon>Cyanobacteriota</taxon>
        <taxon>Cyanophyceae</taxon>
        <taxon>Coleofasciculales</taxon>
        <taxon>Coleofasciculaceae</taxon>
        <taxon>Coleofasciculus</taxon>
    </lineage>
</organism>
<evidence type="ECO:0000259" key="1">
    <source>
        <dbReference type="PROSITE" id="PS50943"/>
    </source>
</evidence>
<name>B4VW52_9CYAN</name>
<evidence type="ECO:0000313" key="2">
    <source>
        <dbReference type="EMBL" id="EDX73945.1"/>
    </source>
</evidence>
<dbReference type="Proteomes" id="UP000003835">
    <property type="component" value="Unassembled WGS sequence"/>
</dbReference>
<sequence length="74" mass="8398">MTEASNQVTLMELRNRAGLTRRQVAMELGVTEKTIYVWETSSNPPRLTVAQVQRLIEMLNCSMAELVEATENRS</sequence>
<reference evidence="2 3" key="1">
    <citation type="submission" date="2008-07" db="EMBL/GenBank/DDBJ databases">
        <authorList>
            <person name="Tandeau de Marsac N."/>
            <person name="Ferriera S."/>
            <person name="Johnson J."/>
            <person name="Kravitz S."/>
            <person name="Beeson K."/>
            <person name="Sutton G."/>
            <person name="Rogers Y.-H."/>
            <person name="Friedman R."/>
            <person name="Frazier M."/>
            <person name="Venter J.C."/>
        </authorList>
    </citation>
    <scope>NUCLEOTIDE SEQUENCE [LARGE SCALE GENOMIC DNA]</scope>
    <source>
        <strain evidence="2 3">PCC 7420</strain>
    </source>
</reference>
<gene>
    <name evidence="2" type="ORF">MC7420_5825</name>
</gene>
<proteinExistence type="predicted"/>
<dbReference type="HOGENOM" id="CLU_066192_62_3_3"/>
<dbReference type="SMART" id="SM00530">
    <property type="entry name" value="HTH_XRE"/>
    <property type="match status" value="1"/>
</dbReference>
<dbReference type="STRING" id="118168.MC7420_5825"/>
<keyword evidence="3" id="KW-1185">Reference proteome</keyword>
<dbReference type="SUPFAM" id="SSF47413">
    <property type="entry name" value="lambda repressor-like DNA-binding domains"/>
    <property type="match status" value="1"/>
</dbReference>
<dbReference type="EMBL" id="DS989855">
    <property type="protein sequence ID" value="EDX73945.1"/>
    <property type="molecule type" value="Genomic_DNA"/>
</dbReference>
<dbReference type="InterPro" id="IPR010982">
    <property type="entry name" value="Lambda_DNA-bd_dom_sf"/>
</dbReference>
<dbReference type="Gene3D" id="1.10.260.40">
    <property type="entry name" value="lambda repressor-like DNA-binding domains"/>
    <property type="match status" value="1"/>
</dbReference>